<evidence type="ECO:0008006" key="6">
    <source>
        <dbReference type="Google" id="ProtNLM"/>
    </source>
</evidence>
<reference evidence="4" key="2">
    <citation type="submission" date="2025-09" db="UniProtKB">
        <authorList>
            <consortium name="Ensembl"/>
        </authorList>
    </citation>
    <scope>IDENTIFICATION</scope>
</reference>
<feature type="compositionally biased region" description="Acidic residues" evidence="3">
    <location>
        <begin position="79"/>
        <end position="89"/>
    </location>
</feature>
<dbReference type="InterPro" id="IPR001806">
    <property type="entry name" value="Small_GTPase"/>
</dbReference>
<feature type="region of interest" description="Disordered" evidence="3">
    <location>
        <begin position="1"/>
        <end position="221"/>
    </location>
</feature>
<proteinExistence type="predicted"/>
<dbReference type="PANTHER" id="PTHR45819:SF1">
    <property type="entry name" value="ARF-GAP WITH GTPASE, ANK REPEAT AND PH DOMAIN-CONTAINING PROTEIN 1"/>
    <property type="match status" value="1"/>
</dbReference>
<dbReference type="InterPro" id="IPR027417">
    <property type="entry name" value="P-loop_NTPase"/>
</dbReference>
<dbReference type="CDD" id="cd04103">
    <property type="entry name" value="Centaurin_gamma"/>
    <property type="match status" value="1"/>
</dbReference>
<evidence type="ECO:0000256" key="2">
    <source>
        <dbReference type="ARBA" id="ARBA00022771"/>
    </source>
</evidence>
<dbReference type="GO" id="GO:0003924">
    <property type="term" value="F:GTPase activity"/>
    <property type="evidence" value="ECO:0007669"/>
    <property type="project" value="InterPro"/>
</dbReference>
<evidence type="ECO:0000256" key="3">
    <source>
        <dbReference type="SAM" id="MobiDB-lite"/>
    </source>
</evidence>
<dbReference type="InterPro" id="IPR011993">
    <property type="entry name" value="PH-like_dom_sf"/>
</dbReference>
<feature type="compositionally biased region" description="Low complexity" evidence="3">
    <location>
        <begin position="572"/>
        <end position="586"/>
    </location>
</feature>
<dbReference type="FunFam" id="3.40.50.300:FF:000178">
    <property type="entry name" value="Arf-GAP with GTPase, ANK repeat and PH domain-containing protein 1"/>
    <property type="match status" value="1"/>
</dbReference>
<organism evidence="4 5">
    <name type="scientific">Accipiter nisus</name>
    <name type="common">Eurasian sparrowhawk</name>
    <dbReference type="NCBI Taxonomy" id="211598"/>
    <lineage>
        <taxon>Eukaryota</taxon>
        <taxon>Metazoa</taxon>
        <taxon>Chordata</taxon>
        <taxon>Craniata</taxon>
        <taxon>Vertebrata</taxon>
        <taxon>Euteleostomi</taxon>
        <taxon>Archelosauria</taxon>
        <taxon>Archosauria</taxon>
        <taxon>Dinosauria</taxon>
        <taxon>Saurischia</taxon>
        <taxon>Theropoda</taxon>
        <taxon>Coelurosauria</taxon>
        <taxon>Aves</taxon>
        <taxon>Neognathae</taxon>
        <taxon>Neoaves</taxon>
        <taxon>Telluraves</taxon>
        <taxon>Accipitrimorphae</taxon>
        <taxon>Accipitriformes</taxon>
        <taxon>Accipitridae</taxon>
        <taxon>Accipitrinae</taxon>
        <taxon>Accipiter</taxon>
    </lineage>
</organism>
<evidence type="ECO:0000313" key="4">
    <source>
        <dbReference type="Ensembl" id="ENSANIP00000000149.1"/>
    </source>
</evidence>
<dbReference type="SMART" id="SM00175">
    <property type="entry name" value="RAB"/>
    <property type="match status" value="1"/>
</dbReference>
<dbReference type="PROSITE" id="PS51419">
    <property type="entry name" value="RAB"/>
    <property type="match status" value="1"/>
</dbReference>
<dbReference type="PROSITE" id="PS51421">
    <property type="entry name" value="RAS"/>
    <property type="match status" value="1"/>
</dbReference>
<dbReference type="GO" id="GO:0005096">
    <property type="term" value="F:GTPase activator activity"/>
    <property type="evidence" value="ECO:0007669"/>
    <property type="project" value="TreeGrafter"/>
</dbReference>
<dbReference type="SUPFAM" id="SSF50729">
    <property type="entry name" value="PH domain-like"/>
    <property type="match status" value="1"/>
</dbReference>
<sequence>MYLLDSSEPPAAAASSPERMQRGTPQRKTVYRISVTMVKKELLGPESGQPGPELPRRGRRGGSRAPGSSSLTRAGLLLVEEEEGEEEGEERDRVPSPCGFRNFRTLSTGQLELGRLKVPRRAGQPFPTELALGGPRGSPSPEGSGGEPADGGPGARGPPWRQPGLLRRSFSFRHWSGGGGGEPPRMRALSRVRRHSSSGCLPGPPPSEGAGPRGSPPAAAAALVPAVPPEKRNTLDVGEVLSQADPLSQLERWERSKSKNRTLDNSDLQRLSERLGREGPAAAAANHEHRLLRFFSGIFARKDGTSALFGSPHGRSPRSSFSRSRAYFSSLRRATVDMQSSSESINGSPHKDAFVNSQEWTLSRSVPELKVGIVGNLASGKSALVHRYLTGTYVQEESPEGGRFKKEIVVDGQSYLLLIRDEGGPPEAQFAMWVDAVIFVFSLEDEISFQTVYHYYSRMANYRNTSEIPMVLVGTQDAISSSNPRVIDDARARKLSNDLKRCTYYETCATYGLNVERVFQDVAQKIVATRKKQQLSIGPCKSLPNSPSHSSVCSAQVSAVHISQTSNGGGSLSDYSSSVPSTPSTSQKELRIDVPPTANTPTPVRKQSKRRSNLFTSRKGSDPDKEKKVLESRTDSIGSGRAIPIKQGMLLKRSGKSLNKEWKKKYVTLCDNGVLTYHPSLHVNVVKSEESFWYLSVYSGYGLFRSNSEQPFENGIAIKICAMKLFHVKTSAVISAQGSCLSLSVCVAQSLGTVLGVERNTVI</sequence>
<evidence type="ECO:0000256" key="1">
    <source>
        <dbReference type="ARBA" id="ARBA00022741"/>
    </source>
</evidence>
<feature type="compositionally biased region" description="Basic and acidic residues" evidence="3">
    <location>
        <begin position="619"/>
        <end position="634"/>
    </location>
</feature>
<evidence type="ECO:0000313" key="5">
    <source>
        <dbReference type="Proteomes" id="UP000694541"/>
    </source>
</evidence>
<dbReference type="PANTHER" id="PTHR45819">
    <property type="entry name" value="CENTAURIN-GAMMA-1A"/>
    <property type="match status" value="1"/>
</dbReference>
<dbReference type="SMART" id="SM00173">
    <property type="entry name" value="RAS"/>
    <property type="match status" value="1"/>
</dbReference>
<accession>A0A8B9LWF7</accession>
<dbReference type="SMART" id="SM00174">
    <property type="entry name" value="RHO"/>
    <property type="match status" value="1"/>
</dbReference>
<dbReference type="InterPro" id="IPR051282">
    <property type="entry name" value="Arf-GAP_GTPase_ANK_PH"/>
</dbReference>
<dbReference type="GO" id="GO:0008270">
    <property type="term" value="F:zinc ion binding"/>
    <property type="evidence" value="ECO:0007669"/>
    <property type="project" value="UniProtKB-KW"/>
</dbReference>
<feature type="region of interest" description="Disordered" evidence="3">
    <location>
        <begin position="564"/>
        <end position="635"/>
    </location>
</feature>
<dbReference type="SUPFAM" id="SSF52540">
    <property type="entry name" value="P-loop containing nucleoside triphosphate hydrolases"/>
    <property type="match status" value="1"/>
</dbReference>
<dbReference type="GO" id="GO:0005525">
    <property type="term" value="F:GTP binding"/>
    <property type="evidence" value="ECO:0007669"/>
    <property type="project" value="InterPro"/>
</dbReference>
<dbReference type="AlphaFoldDB" id="A0A8B9LWF7"/>
<dbReference type="PRINTS" id="PR00449">
    <property type="entry name" value="RASTRNSFRMNG"/>
</dbReference>
<keyword evidence="2" id="KW-0479">Metal-binding</keyword>
<dbReference type="Gene3D" id="2.30.29.30">
    <property type="entry name" value="Pleckstrin-homology domain (PH domain)/Phosphotyrosine-binding domain (PTB)"/>
    <property type="match status" value="1"/>
</dbReference>
<reference evidence="4" key="1">
    <citation type="submission" date="2025-08" db="UniProtKB">
        <authorList>
            <consortium name="Ensembl"/>
        </authorList>
    </citation>
    <scope>IDENTIFICATION</scope>
</reference>
<dbReference type="Pfam" id="PF00071">
    <property type="entry name" value="Ras"/>
    <property type="match status" value="1"/>
</dbReference>
<keyword evidence="2" id="KW-0862">Zinc</keyword>
<feature type="compositionally biased region" description="Gly residues" evidence="3">
    <location>
        <begin position="143"/>
        <end position="155"/>
    </location>
</feature>
<dbReference type="Ensembl" id="ENSANIT00000000151.1">
    <property type="protein sequence ID" value="ENSANIP00000000149.1"/>
    <property type="gene ID" value="ENSANIG00000000094.1"/>
</dbReference>
<name>A0A8B9LWF7_9AVES</name>
<keyword evidence="5" id="KW-1185">Reference proteome</keyword>
<protein>
    <recommendedName>
        <fullName evidence="6">ArfGAP with GTPase domain, ankyrin repeat and PH domain 1</fullName>
    </recommendedName>
</protein>
<dbReference type="Proteomes" id="UP000694541">
    <property type="component" value="Unplaced"/>
</dbReference>
<feature type="compositionally biased region" description="Low complexity" evidence="3">
    <location>
        <begin position="1"/>
        <end position="18"/>
    </location>
</feature>
<keyword evidence="2" id="KW-0863">Zinc-finger</keyword>
<dbReference type="Gene3D" id="3.40.50.300">
    <property type="entry name" value="P-loop containing nucleotide triphosphate hydrolases"/>
    <property type="match status" value="1"/>
</dbReference>
<keyword evidence="1" id="KW-0547">Nucleotide-binding</keyword>